<protein>
    <submittedName>
        <fullName evidence="2">Uncharacterized protein</fullName>
    </submittedName>
</protein>
<evidence type="ECO:0000313" key="3">
    <source>
        <dbReference type="Proteomes" id="UP001386955"/>
    </source>
</evidence>
<proteinExistence type="predicted"/>
<gene>
    <name evidence="2" type="ORF">VNO78_17545</name>
</gene>
<keyword evidence="1" id="KW-0812">Transmembrane</keyword>
<dbReference type="EMBL" id="JAYMYS010000004">
    <property type="protein sequence ID" value="KAK7396497.1"/>
    <property type="molecule type" value="Genomic_DNA"/>
</dbReference>
<dbReference type="Proteomes" id="UP001386955">
    <property type="component" value="Unassembled WGS sequence"/>
</dbReference>
<feature type="transmembrane region" description="Helical" evidence="1">
    <location>
        <begin position="7"/>
        <end position="24"/>
    </location>
</feature>
<dbReference type="AlphaFoldDB" id="A0AAN9SNJ3"/>
<comment type="caution">
    <text evidence="2">The sequence shown here is derived from an EMBL/GenBank/DDBJ whole genome shotgun (WGS) entry which is preliminary data.</text>
</comment>
<organism evidence="2 3">
    <name type="scientific">Psophocarpus tetragonolobus</name>
    <name type="common">Winged bean</name>
    <name type="synonym">Dolichos tetragonolobus</name>
    <dbReference type="NCBI Taxonomy" id="3891"/>
    <lineage>
        <taxon>Eukaryota</taxon>
        <taxon>Viridiplantae</taxon>
        <taxon>Streptophyta</taxon>
        <taxon>Embryophyta</taxon>
        <taxon>Tracheophyta</taxon>
        <taxon>Spermatophyta</taxon>
        <taxon>Magnoliopsida</taxon>
        <taxon>eudicotyledons</taxon>
        <taxon>Gunneridae</taxon>
        <taxon>Pentapetalae</taxon>
        <taxon>rosids</taxon>
        <taxon>fabids</taxon>
        <taxon>Fabales</taxon>
        <taxon>Fabaceae</taxon>
        <taxon>Papilionoideae</taxon>
        <taxon>50 kb inversion clade</taxon>
        <taxon>NPAAA clade</taxon>
        <taxon>indigoferoid/millettioid clade</taxon>
        <taxon>Phaseoleae</taxon>
        <taxon>Psophocarpus</taxon>
    </lineage>
</organism>
<keyword evidence="3" id="KW-1185">Reference proteome</keyword>
<reference evidence="2 3" key="1">
    <citation type="submission" date="2024-01" db="EMBL/GenBank/DDBJ databases">
        <title>The genomes of 5 underutilized Papilionoideae crops provide insights into root nodulation and disease resistanc.</title>
        <authorList>
            <person name="Jiang F."/>
        </authorList>
    </citation>
    <scope>NUCLEOTIDE SEQUENCE [LARGE SCALE GENOMIC DNA]</scope>
    <source>
        <strain evidence="2">DUOXIRENSHENG_FW03</strain>
        <tissue evidence="2">Leaves</tissue>
    </source>
</reference>
<name>A0AAN9SNJ3_PSOTE</name>
<keyword evidence="1" id="KW-1133">Transmembrane helix</keyword>
<keyword evidence="1" id="KW-0472">Membrane</keyword>
<accession>A0AAN9SNJ3</accession>
<sequence length="67" mass="7843">MVFLGPCIYYLLIVIILYLLTSIPDHLYEIIKYLILTFCILMPTKRKGVNRLKNIRSQNNNPISNCI</sequence>
<evidence type="ECO:0000256" key="1">
    <source>
        <dbReference type="SAM" id="Phobius"/>
    </source>
</evidence>
<evidence type="ECO:0000313" key="2">
    <source>
        <dbReference type="EMBL" id="KAK7396497.1"/>
    </source>
</evidence>